<comment type="function">
    <text evidence="6">Regulates ciliary localization of the BBSome complex. Together with the BBSome complex, controls SMO ciliary trafficking and contributes to the sonic hedgehog (SHH) pathway regulation. May play a role in neurite outgrowth. May have tumor suppressor function.</text>
</comment>
<evidence type="ECO:0000256" key="6">
    <source>
        <dbReference type="ARBA" id="ARBA00024898"/>
    </source>
</evidence>
<dbReference type="Proteomes" id="UP000597762">
    <property type="component" value="Unassembled WGS sequence"/>
</dbReference>
<proteinExistence type="inferred from homology"/>
<keyword evidence="5 8" id="KW-0175">Coiled coil</keyword>
<protein>
    <recommendedName>
        <fullName evidence="3">Leucine zipper transcription factor-like protein 1</fullName>
    </recommendedName>
</protein>
<evidence type="ECO:0000256" key="3">
    <source>
        <dbReference type="ARBA" id="ARBA00018920"/>
    </source>
</evidence>
<gene>
    <name evidence="9" type="ORF">SPHA_78252</name>
</gene>
<name>A0A812ENR5_ACAPH</name>
<evidence type="ECO:0000313" key="10">
    <source>
        <dbReference type="Proteomes" id="UP000597762"/>
    </source>
</evidence>
<sequence>MDKSRHRVARISATSLGITMSLSLGLNEHHYAQVVAYMRFARYNKVQQMRTIDTCFEDMKCSRLGEATFTSDEVEEILDSLQQVVHADVESELINMSHTNILMLRQMFQQAESWHLKLQADISELENVELLDKIKDFEEQEFSGKKKDSTVKVKLLPMNEAGGSALLQKKIKELEEDNEKLKQRLSKLENQSVEILQEKEHLSQKLGIMQKCISNANDQQQKSQNNEELKQLEAQMANLRSELKQSKKVSDNFELMESDLSSTKHELLKVNEMLEMAEKELEKKVSQTTPFKNLKLMLQKKNEQMKELRQRLSKYEETWFTYKIFFCSDTNGPLQWQQVSCNVLDILLQKVFINQLGHNYRHLNVVVWGGLK</sequence>
<dbReference type="OrthoDB" id="313412at2759"/>
<keyword evidence="10" id="KW-1185">Reference proteome</keyword>
<dbReference type="GO" id="GO:0005737">
    <property type="term" value="C:cytoplasm"/>
    <property type="evidence" value="ECO:0007669"/>
    <property type="project" value="UniProtKB-SubCell"/>
</dbReference>
<comment type="subunit">
    <text evidence="7">Self-associates. Interacts with BBS9; the interaction mediates the association of LZTL1 with the BBsome complex and regulates BBSome ciliary trafficking.</text>
</comment>
<dbReference type="GO" id="GO:1903565">
    <property type="term" value="P:negative regulation of protein localization to cilium"/>
    <property type="evidence" value="ECO:0007669"/>
    <property type="project" value="TreeGrafter"/>
</dbReference>
<comment type="similarity">
    <text evidence="2">Belongs to the LZTFL1 family.</text>
</comment>
<reference evidence="9" key="1">
    <citation type="submission" date="2021-01" db="EMBL/GenBank/DDBJ databases">
        <authorList>
            <person name="Li R."/>
            <person name="Bekaert M."/>
        </authorList>
    </citation>
    <scope>NUCLEOTIDE SEQUENCE</scope>
    <source>
        <strain evidence="9">Farmed</strain>
    </source>
</reference>
<evidence type="ECO:0000256" key="2">
    <source>
        <dbReference type="ARBA" id="ARBA00008868"/>
    </source>
</evidence>
<evidence type="ECO:0000256" key="4">
    <source>
        <dbReference type="ARBA" id="ARBA00022490"/>
    </source>
</evidence>
<evidence type="ECO:0000256" key="5">
    <source>
        <dbReference type="ARBA" id="ARBA00023054"/>
    </source>
</evidence>
<dbReference type="Pfam" id="PF15294">
    <property type="entry name" value="Leu_zip"/>
    <property type="match status" value="1"/>
</dbReference>
<evidence type="ECO:0000256" key="8">
    <source>
        <dbReference type="SAM" id="Coils"/>
    </source>
</evidence>
<dbReference type="EMBL" id="CAHIKZ030005532">
    <property type="protein sequence ID" value="CAE1328580.1"/>
    <property type="molecule type" value="Genomic_DNA"/>
</dbReference>
<evidence type="ECO:0000313" key="9">
    <source>
        <dbReference type="EMBL" id="CAE1328580.1"/>
    </source>
</evidence>
<accession>A0A812ENR5</accession>
<dbReference type="PANTHER" id="PTHR21635:SF0">
    <property type="entry name" value="LEUCINE ZIPPER TRANSCRIPTION FACTOR-LIKE PROTEIN 1"/>
    <property type="match status" value="1"/>
</dbReference>
<keyword evidence="4" id="KW-0963">Cytoplasm</keyword>
<dbReference type="PANTHER" id="PTHR21635">
    <property type="entry name" value="LEUCINE ZIPPER TRANSCRIPTION FACTOR LIKE"/>
    <property type="match status" value="1"/>
</dbReference>
<organism evidence="9 10">
    <name type="scientific">Acanthosepion pharaonis</name>
    <name type="common">Pharaoh cuttlefish</name>
    <name type="synonym">Sepia pharaonis</name>
    <dbReference type="NCBI Taxonomy" id="158019"/>
    <lineage>
        <taxon>Eukaryota</taxon>
        <taxon>Metazoa</taxon>
        <taxon>Spiralia</taxon>
        <taxon>Lophotrochozoa</taxon>
        <taxon>Mollusca</taxon>
        <taxon>Cephalopoda</taxon>
        <taxon>Coleoidea</taxon>
        <taxon>Decapodiformes</taxon>
        <taxon>Sepiida</taxon>
        <taxon>Sepiina</taxon>
        <taxon>Sepiidae</taxon>
        <taxon>Acanthosepion</taxon>
    </lineage>
</organism>
<dbReference type="InterPro" id="IPR026157">
    <property type="entry name" value="LZTFL1"/>
</dbReference>
<comment type="caution">
    <text evidence="9">The sequence shown here is derived from an EMBL/GenBank/DDBJ whole genome shotgun (WGS) entry which is preliminary data.</text>
</comment>
<feature type="coiled-coil region" evidence="8">
    <location>
        <begin position="164"/>
        <end position="318"/>
    </location>
</feature>
<dbReference type="AlphaFoldDB" id="A0A812ENR5"/>
<evidence type="ECO:0000256" key="7">
    <source>
        <dbReference type="ARBA" id="ARBA00026004"/>
    </source>
</evidence>
<comment type="subcellular location">
    <subcellularLocation>
        <location evidence="1">Cytoplasm</location>
    </subcellularLocation>
</comment>
<evidence type="ECO:0000256" key="1">
    <source>
        <dbReference type="ARBA" id="ARBA00004496"/>
    </source>
</evidence>